<protein>
    <submittedName>
        <fullName evidence="2">AAA family ATPase</fullName>
    </submittedName>
</protein>
<dbReference type="InterPro" id="IPR006083">
    <property type="entry name" value="PRK/URK"/>
</dbReference>
<feature type="domain" description="Phosphoribulokinase/uridine kinase" evidence="1">
    <location>
        <begin position="15"/>
        <end position="151"/>
    </location>
</feature>
<dbReference type="GO" id="GO:0005524">
    <property type="term" value="F:ATP binding"/>
    <property type="evidence" value="ECO:0007669"/>
    <property type="project" value="InterPro"/>
</dbReference>
<organism evidence="2 3">
    <name type="scientific">Candidatus Dojkabacteria bacterium</name>
    <dbReference type="NCBI Taxonomy" id="2099670"/>
    <lineage>
        <taxon>Bacteria</taxon>
        <taxon>Candidatus Dojkabacteria</taxon>
    </lineage>
</organism>
<gene>
    <name evidence="2" type="ORF">KC675_03750</name>
</gene>
<dbReference type="EMBL" id="JAGQLL010000044">
    <property type="protein sequence ID" value="MCA9380263.1"/>
    <property type="molecule type" value="Genomic_DNA"/>
</dbReference>
<dbReference type="PANTHER" id="PTHR10285">
    <property type="entry name" value="URIDINE KINASE"/>
    <property type="match status" value="1"/>
</dbReference>
<accession>A0A955IE85</accession>
<reference evidence="2" key="1">
    <citation type="submission" date="2020-04" db="EMBL/GenBank/DDBJ databases">
        <authorList>
            <person name="Zhang T."/>
        </authorList>
    </citation>
    <scope>NUCLEOTIDE SEQUENCE</scope>
    <source>
        <strain evidence="2">HKST-UBA15</strain>
    </source>
</reference>
<comment type="caution">
    <text evidence="2">The sequence shown here is derived from an EMBL/GenBank/DDBJ whole genome shotgun (WGS) entry which is preliminary data.</text>
</comment>
<name>A0A955IE85_9BACT</name>
<dbReference type="AlphaFoldDB" id="A0A955IE85"/>
<dbReference type="Proteomes" id="UP000745577">
    <property type="component" value="Unassembled WGS sequence"/>
</dbReference>
<reference evidence="2" key="2">
    <citation type="journal article" date="2021" name="Microbiome">
        <title>Successional dynamics and alternative stable states in a saline activated sludge microbial community over 9 years.</title>
        <authorList>
            <person name="Wang Y."/>
            <person name="Ye J."/>
            <person name="Ju F."/>
            <person name="Liu L."/>
            <person name="Boyd J.A."/>
            <person name="Deng Y."/>
            <person name="Parks D.H."/>
            <person name="Jiang X."/>
            <person name="Yin X."/>
            <person name="Woodcroft B.J."/>
            <person name="Tyson G.W."/>
            <person name="Hugenholtz P."/>
            <person name="Polz M.F."/>
            <person name="Zhang T."/>
        </authorList>
    </citation>
    <scope>NUCLEOTIDE SEQUENCE</scope>
    <source>
        <strain evidence="2">HKST-UBA15</strain>
    </source>
</reference>
<proteinExistence type="predicted"/>
<evidence type="ECO:0000313" key="3">
    <source>
        <dbReference type="Proteomes" id="UP000745577"/>
    </source>
</evidence>
<evidence type="ECO:0000259" key="1">
    <source>
        <dbReference type="Pfam" id="PF00485"/>
    </source>
</evidence>
<sequence length="206" mass="23403">MLKKEASDNTHKPRIIGITGASGSGKTTLVQTLSTRFPHIPHFSTDDFFKELSDYNRHPDGSIDYDHPDNILWEELAEKIAELMEGRPANIPIYKKGINGGRLSYRTINPSSTIIVEGYLLFTNKSVLDYILPKHRVFLDLPFEERKQRRLKAYSNMGLDKLLDMDGVENVFNKYVLPTKKGCEIILDATLKPEALVELTIQKLAL</sequence>
<dbReference type="InterPro" id="IPR027417">
    <property type="entry name" value="P-loop_NTPase"/>
</dbReference>
<dbReference type="Gene3D" id="3.40.50.300">
    <property type="entry name" value="P-loop containing nucleotide triphosphate hydrolases"/>
    <property type="match status" value="1"/>
</dbReference>
<dbReference type="GO" id="GO:0016301">
    <property type="term" value="F:kinase activity"/>
    <property type="evidence" value="ECO:0007669"/>
    <property type="project" value="InterPro"/>
</dbReference>
<dbReference type="PRINTS" id="PR00988">
    <property type="entry name" value="URIDINKINASE"/>
</dbReference>
<dbReference type="Pfam" id="PF00485">
    <property type="entry name" value="PRK"/>
    <property type="match status" value="1"/>
</dbReference>
<dbReference type="SUPFAM" id="SSF52540">
    <property type="entry name" value="P-loop containing nucleoside triphosphate hydrolases"/>
    <property type="match status" value="1"/>
</dbReference>
<evidence type="ECO:0000313" key="2">
    <source>
        <dbReference type="EMBL" id="MCA9380263.1"/>
    </source>
</evidence>